<protein>
    <recommendedName>
        <fullName evidence="3">DUF1980 domain-containing protein</fullName>
    </recommendedName>
</protein>
<dbReference type="RefSeq" id="WP_070015406.1">
    <property type="nucleotide sequence ID" value="NZ_LJGW01000097.1"/>
</dbReference>
<keyword evidence="5" id="KW-1185">Reference proteome</keyword>
<name>A0A1E7LAY1_9ACTN</name>
<sequence length="277" mass="29582">MRRNAQVLLLLLLGAGLLHISLVTDFYLRYVKAGLQPLLIASGAVLLALGLVAAYQDGFPFGGREKERPGAASPQSAEDSDGHASGDSHGHAHGHSHGHSHPPRVSYLLFLPALALLLHLPPALGSFTAARESETPAASDKPPQRAKKKDDAPLFSPLPASRPAPLTLTEFLMRADRDRGRTLKDRTVRMTGFVTPGRPGAPWELTRIVISCCAADSQSLKVRMAGMPAPPADSWVTVTGTWQPPAGDGQTSRPTLRPTQLEPVSDPPNPYMDSAPQ</sequence>
<dbReference type="InterPro" id="IPR048447">
    <property type="entry name" value="DUF1980_C"/>
</dbReference>
<feature type="compositionally biased region" description="Basic and acidic residues" evidence="1">
    <location>
        <begin position="80"/>
        <end position="90"/>
    </location>
</feature>
<reference evidence="4 5" key="1">
    <citation type="journal article" date="2016" name="Front. Microbiol.">
        <title>Comparative Genomics Analysis of Streptomyces Species Reveals Their Adaptation to the Marine Environment and Their Diversity at the Genomic Level.</title>
        <authorList>
            <person name="Tian X."/>
            <person name="Zhang Z."/>
            <person name="Yang T."/>
            <person name="Chen M."/>
            <person name="Li J."/>
            <person name="Chen F."/>
            <person name="Yang J."/>
            <person name="Li W."/>
            <person name="Zhang B."/>
            <person name="Zhang Z."/>
            <person name="Wu J."/>
            <person name="Zhang C."/>
            <person name="Long L."/>
            <person name="Xiao J."/>
        </authorList>
    </citation>
    <scope>NUCLEOTIDE SEQUENCE [LARGE SCALE GENOMIC DNA]</scope>
    <source>
        <strain evidence="4 5">SCSIO 10429</strain>
    </source>
</reference>
<dbReference type="EMBL" id="LJGW01000097">
    <property type="protein sequence ID" value="OEV13133.1"/>
    <property type="molecule type" value="Genomic_DNA"/>
</dbReference>
<organism evidence="4 5">
    <name type="scientific">Streptomyces nanshensis</name>
    <dbReference type="NCBI Taxonomy" id="518642"/>
    <lineage>
        <taxon>Bacteria</taxon>
        <taxon>Bacillati</taxon>
        <taxon>Actinomycetota</taxon>
        <taxon>Actinomycetes</taxon>
        <taxon>Kitasatosporales</taxon>
        <taxon>Streptomycetaceae</taxon>
        <taxon>Streptomyces</taxon>
    </lineage>
</organism>
<evidence type="ECO:0000313" key="5">
    <source>
        <dbReference type="Proteomes" id="UP000176005"/>
    </source>
</evidence>
<feature type="region of interest" description="Disordered" evidence="1">
    <location>
        <begin position="63"/>
        <end position="100"/>
    </location>
</feature>
<feature type="region of interest" description="Disordered" evidence="1">
    <location>
        <begin position="239"/>
        <end position="277"/>
    </location>
</feature>
<dbReference type="AlphaFoldDB" id="A0A1E7LAY1"/>
<proteinExistence type="predicted"/>
<feature type="transmembrane region" description="Helical" evidence="2">
    <location>
        <begin position="33"/>
        <end position="55"/>
    </location>
</feature>
<feature type="region of interest" description="Disordered" evidence="1">
    <location>
        <begin position="131"/>
        <end position="162"/>
    </location>
</feature>
<keyword evidence="2" id="KW-1133">Transmembrane helix</keyword>
<evidence type="ECO:0000256" key="1">
    <source>
        <dbReference type="SAM" id="MobiDB-lite"/>
    </source>
</evidence>
<dbReference type="NCBIfam" id="TIGR03943">
    <property type="entry name" value="TIGR03943 family putative permease subunit"/>
    <property type="match status" value="1"/>
</dbReference>
<feature type="domain" description="DUF1980" evidence="3">
    <location>
        <begin position="184"/>
        <end position="271"/>
    </location>
</feature>
<dbReference type="PATRIC" id="fig|518642.10.peg.7082"/>
<evidence type="ECO:0000313" key="4">
    <source>
        <dbReference type="EMBL" id="OEV13133.1"/>
    </source>
</evidence>
<evidence type="ECO:0000259" key="3">
    <source>
        <dbReference type="Pfam" id="PF21537"/>
    </source>
</evidence>
<keyword evidence="2" id="KW-0812">Transmembrane</keyword>
<feature type="compositionally biased region" description="Polar residues" evidence="1">
    <location>
        <begin position="249"/>
        <end position="258"/>
    </location>
</feature>
<accession>A0A1E7LAY1</accession>
<feature type="compositionally biased region" description="Basic residues" evidence="1">
    <location>
        <begin position="91"/>
        <end position="100"/>
    </location>
</feature>
<evidence type="ECO:0000256" key="2">
    <source>
        <dbReference type="SAM" id="Phobius"/>
    </source>
</evidence>
<comment type="caution">
    <text evidence="4">The sequence shown here is derived from an EMBL/GenBank/DDBJ whole genome shotgun (WGS) entry which is preliminary data.</text>
</comment>
<gene>
    <name evidence="4" type="ORF">AN218_05075</name>
</gene>
<dbReference type="Pfam" id="PF21537">
    <property type="entry name" value="DUF1980_C"/>
    <property type="match status" value="1"/>
</dbReference>
<keyword evidence="2" id="KW-0472">Membrane</keyword>
<dbReference type="InterPro" id="IPR015402">
    <property type="entry name" value="DUF1980"/>
</dbReference>
<dbReference type="Proteomes" id="UP000176005">
    <property type="component" value="Unassembled WGS sequence"/>
</dbReference>